<name>A0A166HYW4_9AGAM</name>
<evidence type="ECO:0000256" key="1">
    <source>
        <dbReference type="SAM" id="SignalP"/>
    </source>
</evidence>
<dbReference type="AlphaFoldDB" id="A0A166HYW4"/>
<dbReference type="EMBL" id="KV417564">
    <property type="protein sequence ID" value="KZP19389.1"/>
    <property type="molecule type" value="Genomic_DNA"/>
</dbReference>
<feature type="signal peptide" evidence="1">
    <location>
        <begin position="1"/>
        <end position="20"/>
    </location>
</feature>
<evidence type="ECO:0000313" key="2">
    <source>
        <dbReference type="EMBL" id="KZP19389.1"/>
    </source>
</evidence>
<keyword evidence="3" id="KW-1185">Reference proteome</keyword>
<organism evidence="2 3">
    <name type="scientific">Athelia psychrophila</name>
    <dbReference type="NCBI Taxonomy" id="1759441"/>
    <lineage>
        <taxon>Eukaryota</taxon>
        <taxon>Fungi</taxon>
        <taxon>Dikarya</taxon>
        <taxon>Basidiomycota</taxon>
        <taxon>Agaricomycotina</taxon>
        <taxon>Agaricomycetes</taxon>
        <taxon>Agaricomycetidae</taxon>
        <taxon>Atheliales</taxon>
        <taxon>Atheliaceae</taxon>
        <taxon>Athelia</taxon>
    </lineage>
</organism>
<gene>
    <name evidence="2" type="ORF">FIBSPDRAFT_932900</name>
</gene>
<dbReference type="OrthoDB" id="2893272at2759"/>
<evidence type="ECO:0008006" key="4">
    <source>
        <dbReference type="Google" id="ProtNLM"/>
    </source>
</evidence>
<sequence length="537" mass="60950">MHFSLLSADIVLLILDAADPESLLQFCRACKWVQYMVMDTASLRYRVELVLDGMKDGPPSRYRAHVRLEQLLSFKKSWPALSWSEDVTLKITKPTIMGVSGGFFYHARQRSSQQYQWALEIYELRSYRVGRPTSTLQHYKFNITFEVQSVVIDPSQNLLVLVELDHPYNAHPMSVRVHCRDLRTCGIHPHARAPVFTLPNNSRSGMLDSQHASVQQVEVCGSRIALSIRSEFDGSFEMVTELFIVDWFLNKTKTWSAGRLSFQFLNETRIVIAAQTVGATHMIPGHLHSIPQYSTKGTLTPRLLLGDISNFEDLTVPFLRAFKFPETWTAISSINIIPNLSPTSEHRTAPGTLFYPDPAKRIFAVTVEFDRCVNQPSQIMILEESSLRPAMRTEPPTLTWPQWKHWCIVNNISDQADCFKVVGRRLMYLQPIGDTATKSRLYTIEFKPPGPSRYQSTPLYHHGEGPPILCPSRGAALIKHRTTPSPRSNAMDVYNITMFDASEDSIVLYDETAKTTQVRMLTFGKAATARGSTCFNR</sequence>
<protein>
    <recommendedName>
        <fullName evidence="4">F-box domain-containing protein</fullName>
    </recommendedName>
</protein>
<reference evidence="2 3" key="1">
    <citation type="journal article" date="2016" name="Mol. Biol. Evol.">
        <title>Comparative Genomics of Early-Diverging Mushroom-Forming Fungi Provides Insights into the Origins of Lignocellulose Decay Capabilities.</title>
        <authorList>
            <person name="Nagy L.G."/>
            <person name="Riley R."/>
            <person name="Tritt A."/>
            <person name="Adam C."/>
            <person name="Daum C."/>
            <person name="Floudas D."/>
            <person name="Sun H."/>
            <person name="Yadav J.S."/>
            <person name="Pangilinan J."/>
            <person name="Larsson K.H."/>
            <person name="Matsuura K."/>
            <person name="Barry K."/>
            <person name="Labutti K."/>
            <person name="Kuo R."/>
            <person name="Ohm R.A."/>
            <person name="Bhattacharya S.S."/>
            <person name="Shirouzu T."/>
            <person name="Yoshinaga Y."/>
            <person name="Martin F.M."/>
            <person name="Grigoriev I.V."/>
            <person name="Hibbett D.S."/>
        </authorList>
    </citation>
    <scope>NUCLEOTIDE SEQUENCE [LARGE SCALE GENOMIC DNA]</scope>
    <source>
        <strain evidence="2 3">CBS 109695</strain>
    </source>
</reference>
<accession>A0A166HYW4</accession>
<evidence type="ECO:0000313" key="3">
    <source>
        <dbReference type="Proteomes" id="UP000076532"/>
    </source>
</evidence>
<keyword evidence="1" id="KW-0732">Signal</keyword>
<feature type="chain" id="PRO_5007874895" description="F-box domain-containing protein" evidence="1">
    <location>
        <begin position="21"/>
        <end position="537"/>
    </location>
</feature>
<proteinExistence type="predicted"/>
<dbReference type="Proteomes" id="UP000076532">
    <property type="component" value="Unassembled WGS sequence"/>
</dbReference>